<sequence>MSRFSRLVPDGDHRERVSCLDCGHVFYENPKPVVGAVVSHEGRVLLCRRAIEPRRGYWTLPAGYMELGETAEEGARREVQEEAGAEIVTDGILALFSISRIGQIQIIYRARFAGAGQPVYSAGEESLEVGLFDWSDIPWTELAFPSVRWALDAWADAGGDPLRAPYGNPEADPRGDVPPPGLHSDNPTMTRQEEARPQ</sequence>
<evidence type="ECO:0000256" key="1">
    <source>
        <dbReference type="ARBA" id="ARBA00001946"/>
    </source>
</evidence>
<evidence type="ECO:0000313" key="7">
    <source>
        <dbReference type="EMBL" id="TLU73419.1"/>
    </source>
</evidence>
<dbReference type="SUPFAM" id="SSF55811">
    <property type="entry name" value="Nudix"/>
    <property type="match status" value="1"/>
</dbReference>
<evidence type="ECO:0000256" key="4">
    <source>
        <dbReference type="RuleBase" id="RU003476"/>
    </source>
</evidence>
<dbReference type="PANTHER" id="PTHR43222">
    <property type="entry name" value="NUDIX HYDROLASE 23"/>
    <property type="match status" value="1"/>
</dbReference>
<dbReference type="InterPro" id="IPR029401">
    <property type="entry name" value="Nudix_N"/>
</dbReference>
<feature type="domain" description="Nudix hydrolase" evidence="6">
    <location>
        <begin position="29"/>
        <end position="157"/>
    </location>
</feature>
<dbReference type="PROSITE" id="PS00893">
    <property type="entry name" value="NUDIX_BOX"/>
    <property type="match status" value="1"/>
</dbReference>
<protein>
    <submittedName>
        <fullName evidence="7">NUDIX hydrolase</fullName>
    </submittedName>
</protein>
<organism evidence="7 8">
    <name type="scientific">Lichenicoccus roseus</name>
    <dbReference type="NCBI Taxonomy" id="2683649"/>
    <lineage>
        <taxon>Bacteria</taxon>
        <taxon>Pseudomonadati</taxon>
        <taxon>Pseudomonadota</taxon>
        <taxon>Alphaproteobacteria</taxon>
        <taxon>Acetobacterales</taxon>
        <taxon>Acetobacteraceae</taxon>
        <taxon>Lichenicoccus</taxon>
    </lineage>
</organism>
<evidence type="ECO:0000313" key="8">
    <source>
        <dbReference type="Proteomes" id="UP000305654"/>
    </source>
</evidence>
<dbReference type="InterPro" id="IPR020084">
    <property type="entry name" value="NUDIX_hydrolase_CS"/>
</dbReference>
<dbReference type="Pfam" id="PF14803">
    <property type="entry name" value="Zn_ribbon_Nudix"/>
    <property type="match status" value="1"/>
</dbReference>
<dbReference type="Gene3D" id="2.20.70.10">
    <property type="match status" value="1"/>
</dbReference>
<dbReference type="InterPro" id="IPR015797">
    <property type="entry name" value="NUDIX_hydrolase-like_dom_sf"/>
</dbReference>
<dbReference type="InterPro" id="IPR020476">
    <property type="entry name" value="Nudix_hydrolase"/>
</dbReference>
<keyword evidence="2 4" id="KW-0378">Hydrolase</keyword>
<dbReference type="InterPro" id="IPR000086">
    <property type="entry name" value="NUDIX_hydrolase_dom"/>
</dbReference>
<evidence type="ECO:0000256" key="3">
    <source>
        <dbReference type="ARBA" id="ARBA00022842"/>
    </source>
</evidence>
<evidence type="ECO:0000256" key="5">
    <source>
        <dbReference type="SAM" id="MobiDB-lite"/>
    </source>
</evidence>
<comment type="similarity">
    <text evidence="4">Belongs to the Nudix hydrolase family.</text>
</comment>
<evidence type="ECO:0000259" key="6">
    <source>
        <dbReference type="PROSITE" id="PS51462"/>
    </source>
</evidence>
<dbReference type="Pfam" id="PF00293">
    <property type="entry name" value="NUDIX"/>
    <property type="match status" value="1"/>
</dbReference>
<keyword evidence="8" id="KW-1185">Reference proteome</keyword>
<dbReference type="OrthoDB" id="9761969at2"/>
<keyword evidence="3" id="KW-0460">Magnesium</keyword>
<name>A0A5R9J8V5_9PROT</name>
<dbReference type="Gene3D" id="3.90.79.10">
    <property type="entry name" value="Nucleoside Triphosphate Pyrophosphohydrolase"/>
    <property type="match status" value="1"/>
</dbReference>
<reference evidence="7 8" key="1">
    <citation type="submission" date="2019-05" db="EMBL/GenBank/DDBJ databases">
        <authorList>
            <person name="Pankratov T."/>
            <person name="Grouzdev D."/>
        </authorList>
    </citation>
    <scope>NUCLEOTIDE SEQUENCE [LARGE SCALE GENOMIC DNA]</scope>
    <source>
        <strain evidence="7 8">KEBCLARHB70R</strain>
    </source>
</reference>
<proteinExistence type="inferred from homology"/>
<comment type="caution">
    <text evidence="7">The sequence shown here is derived from an EMBL/GenBank/DDBJ whole genome shotgun (WGS) entry which is preliminary data.</text>
</comment>
<dbReference type="GO" id="GO:0016787">
    <property type="term" value="F:hydrolase activity"/>
    <property type="evidence" value="ECO:0007669"/>
    <property type="project" value="UniProtKB-KW"/>
</dbReference>
<feature type="region of interest" description="Disordered" evidence="5">
    <location>
        <begin position="160"/>
        <end position="198"/>
    </location>
</feature>
<dbReference type="PROSITE" id="PS51462">
    <property type="entry name" value="NUDIX"/>
    <property type="match status" value="1"/>
</dbReference>
<comment type="cofactor">
    <cofactor evidence="1">
        <name>Mg(2+)</name>
        <dbReference type="ChEBI" id="CHEBI:18420"/>
    </cofactor>
</comment>
<gene>
    <name evidence="7" type="ORF">FE263_08490</name>
</gene>
<dbReference type="CDD" id="cd04511">
    <property type="entry name" value="NUDIX_Hydrolase"/>
    <property type="match status" value="1"/>
</dbReference>
<dbReference type="AlphaFoldDB" id="A0A5R9J8V5"/>
<dbReference type="PRINTS" id="PR00502">
    <property type="entry name" value="NUDIXFAMILY"/>
</dbReference>
<dbReference type="RefSeq" id="WP_138325499.1">
    <property type="nucleotide sequence ID" value="NZ_VCDI01000002.1"/>
</dbReference>
<dbReference type="Proteomes" id="UP000305654">
    <property type="component" value="Unassembled WGS sequence"/>
</dbReference>
<evidence type="ECO:0000256" key="2">
    <source>
        <dbReference type="ARBA" id="ARBA00022801"/>
    </source>
</evidence>
<dbReference type="EMBL" id="VCDI01000002">
    <property type="protein sequence ID" value="TLU73419.1"/>
    <property type="molecule type" value="Genomic_DNA"/>
</dbReference>
<accession>A0A5R9J8V5</accession>
<dbReference type="PANTHER" id="PTHR43222:SF2">
    <property type="entry name" value="NUDIX HYDROLASE 23, CHLOROPLASTIC"/>
    <property type="match status" value="1"/>
</dbReference>